<reference evidence="5 6" key="1">
    <citation type="submission" date="2020-11" db="EMBL/GenBank/DDBJ databases">
        <title>Enhanced detection system for hospital associated transmission using whole genome sequencing surveillance.</title>
        <authorList>
            <person name="Harrison L.H."/>
            <person name="Van Tyne D."/>
            <person name="Marsh J.W."/>
            <person name="Griffith M.P."/>
            <person name="Snyder D.J."/>
            <person name="Cooper V.S."/>
            <person name="Mustapha M."/>
        </authorList>
    </citation>
    <scope>NUCLEOTIDE SEQUENCE [LARGE SCALE GENOMIC DNA]</scope>
    <source>
        <strain evidence="5 6">PSB00013</strain>
    </source>
</reference>
<dbReference type="GO" id="GO:0004519">
    <property type="term" value="F:endonuclease activity"/>
    <property type="evidence" value="ECO:0007669"/>
    <property type="project" value="UniProtKB-KW"/>
</dbReference>
<evidence type="ECO:0000313" key="5">
    <source>
        <dbReference type="EMBL" id="MBH3441885.1"/>
    </source>
</evidence>
<comment type="similarity">
    <text evidence="1">Belongs to the type-I restriction system S methylase family.</text>
</comment>
<feature type="domain" description="Type I restriction modification DNA specificity" evidence="4">
    <location>
        <begin position="3"/>
        <end position="95"/>
    </location>
</feature>
<dbReference type="Gene3D" id="3.90.220.20">
    <property type="entry name" value="DNA methylase specificity domains"/>
    <property type="match status" value="1"/>
</dbReference>
<dbReference type="SUPFAM" id="SSF116734">
    <property type="entry name" value="DNA methylase specificity domain"/>
    <property type="match status" value="1"/>
</dbReference>
<dbReference type="Pfam" id="PF01420">
    <property type="entry name" value="Methylase_S"/>
    <property type="match status" value="1"/>
</dbReference>
<dbReference type="Proteomes" id="UP000638986">
    <property type="component" value="Unassembled WGS sequence"/>
</dbReference>
<dbReference type="PANTHER" id="PTHR30408:SF12">
    <property type="entry name" value="TYPE I RESTRICTION ENZYME MJAVIII SPECIFICITY SUBUNIT"/>
    <property type="match status" value="1"/>
</dbReference>
<accession>A0ABS0MYT0</accession>
<sequence length="131" mass="14651">MEAPLGNVAVIPDDRKYILSQRVILLRPIEQVSHSYLFQYLRSDAFAKILDVNATGTTAKGIQQKRLVQLPIVLPPLEEQSRIADVLGQVDVKLANLSAKQSQYQTLKRGLMQKLLTGEWRVKLDAPTEAA</sequence>
<evidence type="ECO:0000256" key="3">
    <source>
        <dbReference type="ARBA" id="ARBA00023125"/>
    </source>
</evidence>
<dbReference type="PANTHER" id="PTHR30408">
    <property type="entry name" value="TYPE-1 RESTRICTION ENZYME ECOKI SPECIFICITY PROTEIN"/>
    <property type="match status" value="1"/>
</dbReference>
<keyword evidence="5" id="KW-0255">Endonuclease</keyword>
<dbReference type="InterPro" id="IPR000055">
    <property type="entry name" value="Restrct_endonuc_typeI_TRD"/>
</dbReference>
<protein>
    <submittedName>
        <fullName evidence="5">Restriction endonuclease subunit S</fullName>
    </submittedName>
</protein>
<keyword evidence="3" id="KW-0238">DNA-binding</keyword>
<organism evidence="5 6">
    <name type="scientific">Pseudomonas luteola</name>
    <dbReference type="NCBI Taxonomy" id="47886"/>
    <lineage>
        <taxon>Bacteria</taxon>
        <taxon>Pseudomonadati</taxon>
        <taxon>Pseudomonadota</taxon>
        <taxon>Gammaproteobacteria</taxon>
        <taxon>Pseudomonadales</taxon>
        <taxon>Pseudomonadaceae</taxon>
        <taxon>Pseudomonas</taxon>
    </lineage>
</organism>
<dbReference type="InterPro" id="IPR052021">
    <property type="entry name" value="Type-I_RS_S_subunit"/>
</dbReference>
<evidence type="ECO:0000313" key="6">
    <source>
        <dbReference type="Proteomes" id="UP000638986"/>
    </source>
</evidence>
<keyword evidence="5" id="KW-0378">Hydrolase</keyword>
<keyword evidence="2" id="KW-0680">Restriction system</keyword>
<comment type="caution">
    <text evidence="5">The sequence shown here is derived from an EMBL/GenBank/DDBJ whole genome shotgun (WGS) entry which is preliminary data.</text>
</comment>
<evidence type="ECO:0000256" key="1">
    <source>
        <dbReference type="ARBA" id="ARBA00010923"/>
    </source>
</evidence>
<proteinExistence type="inferred from homology"/>
<name>A0ABS0MYT0_PSELU</name>
<evidence type="ECO:0000256" key="2">
    <source>
        <dbReference type="ARBA" id="ARBA00022747"/>
    </source>
</evidence>
<gene>
    <name evidence="5" type="ORF">I5Q09_24725</name>
</gene>
<dbReference type="InterPro" id="IPR044946">
    <property type="entry name" value="Restrct_endonuc_typeI_TRD_sf"/>
</dbReference>
<keyword evidence="5" id="KW-0540">Nuclease</keyword>
<evidence type="ECO:0000259" key="4">
    <source>
        <dbReference type="Pfam" id="PF01420"/>
    </source>
</evidence>
<dbReference type="EMBL" id="JADTXM010000032">
    <property type="protein sequence ID" value="MBH3441885.1"/>
    <property type="molecule type" value="Genomic_DNA"/>
</dbReference>